<feature type="compositionally biased region" description="Polar residues" evidence="1">
    <location>
        <begin position="217"/>
        <end position="246"/>
    </location>
</feature>
<feature type="compositionally biased region" description="Basic and acidic residues" evidence="1">
    <location>
        <begin position="163"/>
        <end position="172"/>
    </location>
</feature>
<proteinExistence type="predicted"/>
<protein>
    <submittedName>
        <fullName evidence="3">E3 ubiquitin-protein ligase rad18</fullName>
    </submittedName>
</protein>
<evidence type="ECO:0000259" key="2">
    <source>
        <dbReference type="PROSITE" id="PS50800"/>
    </source>
</evidence>
<dbReference type="PANTHER" id="PTHR14134:SF2">
    <property type="entry name" value="E3 UBIQUITIN-PROTEIN LIGASE RAD18"/>
    <property type="match status" value="1"/>
</dbReference>
<feature type="region of interest" description="Disordered" evidence="1">
    <location>
        <begin position="12"/>
        <end position="50"/>
    </location>
</feature>
<evidence type="ECO:0000313" key="4">
    <source>
        <dbReference type="Proteomes" id="UP001521222"/>
    </source>
</evidence>
<accession>A0ABR3RNN1</accession>
<gene>
    <name evidence="3" type="primary">RAD18</name>
    <name evidence="3" type="ORF">SLS59_003517</name>
</gene>
<dbReference type="SMART" id="SM00513">
    <property type="entry name" value="SAP"/>
    <property type="match status" value="1"/>
</dbReference>
<keyword evidence="4" id="KW-1185">Reference proteome</keyword>
<dbReference type="PANTHER" id="PTHR14134">
    <property type="entry name" value="E3 UBIQUITIN-PROTEIN LIGASE RAD18"/>
    <property type="match status" value="1"/>
</dbReference>
<feature type="compositionally biased region" description="Basic and acidic residues" evidence="1">
    <location>
        <begin position="182"/>
        <end position="194"/>
    </location>
</feature>
<name>A0ABR3RNN1_9PLEO</name>
<comment type="caution">
    <text evidence="3">The sequence shown here is derived from an EMBL/GenBank/DDBJ whole genome shotgun (WGS) entry which is preliminary data.</text>
</comment>
<feature type="compositionally biased region" description="Basic and acidic residues" evidence="1">
    <location>
        <begin position="275"/>
        <end position="285"/>
    </location>
</feature>
<reference evidence="3 4" key="1">
    <citation type="submission" date="2024-02" db="EMBL/GenBank/DDBJ databases">
        <title>De novo assembly and annotation of 12 fungi associated with fruit tree decline syndrome in Ontario, Canada.</title>
        <authorList>
            <person name="Sulman M."/>
            <person name="Ellouze W."/>
            <person name="Ilyukhin E."/>
        </authorList>
    </citation>
    <scope>NUCLEOTIDE SEQUENCE [LARGE SCALE GENOMIC DNA]</scope>
    <source>
        <strain evidence="3 4">M97-236</strain>
    </source>
</reference>
<dbReference type="PROSITE" id="PS50800">
    <property type="entry name" value="SAP"/>
    <property type="match status" value="1"/>
</dbReference>
<dbReference type="Proteomes" id="UP001521222">
    <property type="component" value="Unassembled WGS sequence"/>
</dbReference>
<evidence type="ECO:0000256" key="1">
    <source>
        <dbReference type="SAM" id="MobiDB-lite"/>
    </source>
</evidence>
<feature type="domain" description="SAP" evidence="2">
    <location>
        <begin position="55"/>
        <end position="89"/>
    </location>
</feature>
<dbReference type="EMBL" id="JAKIXB020000009">
    <property type="protein sequence ID" value="KAL1605714.1"/>
    <property type="molecule type" value="Genomic_DNA"/>
</dbReference>
<feature type="region of interest" description="Disordered" evidence="1">
    <location>
        <begin position="160"/>
        <end position="285"/>
    </location>
</feature>
<feature type="compositionally biased region" description="Polar residues" evidence="1">
    <location>
        <begin position="197"/>
        <end position="209"/>
    </location>
</feature>
<dbReference type="InterPro" id="IPR039577">
    <property type="entry name" value="Rad18"/>
</dbReference>
<dbReference type="InterPro" id="IPR003034">
    <property type="entry name" value="SAP_dom"/>
</dbReference>
<sequence length="285" mass="32066">MKQELVFNHLDVCTGQSSSQGRSTRSKTKNPFPTTLQRRQKEPSPPPTRLSQLNYAMMTEGKLRKKLQEIGIPNWGNKDLMKRRHIEWLNIYNSNCDADESVRKLKRQLLKELEEWENTQGGRADIKGSKVMRKDFDGSGYAKSHKSDFDDLIAQARKKRAVRNLDDKKETNGEADNAQDDPQPHPDPVVEIHDAPISNQQLPEPSIQENGDLKQGLETNRGTDLGTRQNSTQSTNGAGPNLTSRPAHSDELPIGLQNPLGSPTRKLPMFALPEEPVKEVDMSAR</sequence>
<evidence type="ECO:0000313" key="3">
    <source>
        <dbReference type="EMBL" id="KAL1605714.1"/>
    </source>
</evidence>
<organism evidence="3 4">
    <name type="scientific">Nothophoma quercina</name>
    <dbReference type="NCBI Taxonomy" id="749835"/>
    <lineage>
        <taxon>Eukaryota</taxon>
        <taxon>Fungi</taxon>
        <taxon>Dikarya</taxon>
        <taxon>Ascomycota</taxon>
        <taxon>Pezizomycotina</taxon>
        <taxon>Dothideomycetes</taxon>
        <taxon>Pleosporomycetidae</taxon>
        <taxon>Pleosporales</taxon>
        <taxon>Pleosporineae</taxon>
        <taxon>Didymellaceae</taxon>
        <taxon>Nothophoma</taxon>
    </lineage>
</organism>